<gene>
    <name evidence="2" type="ORF">EAH69_07045</name>
</gene>
<feature type="domain" description="DUF4886" evidence="1">
    <location>
        <begin position="40"/>
        <end position="280"/>
    </location>
</feature>
<evidence type="ECO:0000313" key="3">
    <source>
        <dbReference type="Proteomes" id="UP000275348"/>
    </source>
</evidence>
<evidence type="ECO:0000259" key="1">
    <source>
        <dbReference type="Pfam" id="PF16227"/>
    </source>
</evidence>
<dbReference type="RefSeq" id="WP_121934485.1">
    <property type="nucleotide sequence ID" value="NZ_RDOJ01000007.1"/>
</dbReference>
<dbReference type="OrthoDB" id="265974at2"/>
<name>A0A3L9MIS2_9FLAO</name>
<proteinExistence type="predicted"/>
<protein>
    <submittedName>
        <fullName evidence="2">DUF4886 domain-containing protein</fullName>
    </submittedName>
</protein>
<dbReference type="Gene3D" id="3.40.50.1110">
    <property type="entry name" value="SGNH hydrolase"/>
    <property type="match status" value="1"/>
</dbReference>
<reference evidence="2 3" key="1">
    <citation type="submission" date="2018-10" db="EMBL/GenBank/DDBJ databases">
        <authorList>
            <person name="Chen X."/>
        </authorList>
    </citation>
    <scope>NUCLEOTIDE SEQUENCE [LARGE SCALE GENOMIC DNA]</scope>
    <source>
        <strain evidence="2 3">YIM 102668</strain>
    </source>
</reference>
<organism evidence="2 3">
    <name type="scientific">Faecalibacter macacae</name>
    <dbReference type="NCBI Taxonomy" id="1859289"/>
    <lineage>
        <taxon>Bacteria</taxon>
        <taxon>Pseudomonadati</taxon>
        <taxon>Bacteroidota</taxon>
        <taxon>Flavobacteriia</taxon>
        <taxon>Flavobacteriales</taxon>
        <taxon>Weeksellaceae</taxon>
        <taxon>Faecalibacter</taxon>
    </lineage>
</organism>
<dbReference type="EMBL" id="RDOJ01000007">
    <property type="protein sequence ID" value="RLZ10539.1"/>
    <property type="molecule type" value="Genomic_DNA"/>
</dbReference>
<dbReference type="Pfam" id="PF16227">
    <property type="entry name" value="DUF4886"/>
    <property type="match status" value="1"/>
</dbReference>
<sequence length="291" mass="33719">MLKLNFIFILFYFLSCTSQNELYEDNYPIEIPAKPIDSIKILLIGNSFSEDAVEKYLHQITKSSNKYIYIGNLYISGGTLENHWNNLSTNRSIYRFFTSDFKGIKKVQFNYNLETAITEQHWDYISLQQVSYNSGIQSSFDPYLNLLIDEITLKTKLNQRFVLHQTWAYSNDSDHSGFQNYQNNQLLMYSSIVNTYNYWLNKNNKISFIIPAGTAIQNARNTVIGDNLTRDGYHLNDKGKLVVSYTWFQKLFKVSALESSFLSDDISSNENYILKKCANSAINNPDFVSVL</sequence>
<dbReference type="InterPro" id="IPR036514">
    <property type="entry name" value="SGNH_hydro_sf"/>
</dbReference>
<keyword evidence="3" id="KW-1185">Reference proteome</keyword>
<dbReference type="AlphaFoldDB" id="A0A3L9MIS2"/>
<comment type="caution">
    <text evidence="2">The sequence shown here is derived from an EMBL/GenBank/DDBJ whole genome shotgun (WGS) entry which is preliminary data.</text>
</comment>
<accession>A0A3L9MIS2</accession>
<evidence type="ECO:0000313" key="2">
    <source>
        <dbReference type="EMBL" id="RLZ10539.1"/>
    </source>
</evidence>
<dbReference type="GO" id="GO:0016788">
    <property type="term" value="F:hydrolase activity, acting on ester bonds"/>
    <property type="evidence" value="ECO:0007669"/>
    <property type="project" value="UniProtKB-ARBA"/>
</dbReference>
<dbReference type="Proteomes" id="UP000275348">
    <property type="component" value="Unassembled WGS sequence"/>
</dbReference>
<dbReference type="InterPro" id="IPR032616">
    <property type="entry name" value="DUF4886"/>
</dbReference>